<organism evidence="1 2">
    <name type="scientific">Halobacteriovorax marinus</name>
    <dbReference type="NCBI Taxonomy" id="97084"/>
    <lineage>
        <taxon>Bacteria</taxon>
        <taxon>Pseudomonadati</taxon>
        <taxon>Bdellovibrionota</taxon>
        <taxon>Bacteriovoracia</taxon>
        <taxon>Bacteriovoracales</taxon>
        <taxon>Halobacteriovoraceae</taxon>
        <taxon>Halobacteriovorax</taxon>
    </lineage>
</organism>
<dbReference type="EMBL" id="MAAO01000006">
    <property type="protein sequence ID" value="OUR96990.1"/>
    <property type="molecule type" value="Genomic_DNA"/>
</dbReference>
<evidence type="ECO:0000313" key="1">
    <source>
        <dbReference type="EMBL" id="OUR96990.1"/>
    </source>
</evidence>
<sequence>MRDNRLVTTFFLSLMLIFLSSRTFAHKLLYENSNSKSRVATAVYLDEESGQIVVKKYSWDADFERSRTSKVQIKFPQNVKSFSSMYSSLSEDYAGLRSSQKFINLNQRSKDLKKELSRTVDDKSSKFSSSSTVDLIAKQILKTSPYKVIAHRKKGFNHNIFLLNSVTGEFYMKSGRKTDLNLGSSIAFPKDLDRRLYQSDSDKYDLSSPSKIKNNLSRIKSSLKKSGLDLREVNIALNQIHDLRREQQKKIEKMKVIRSIKDGDETTELLFNFETGEFYYRRIEDGKVQDDQFFDINNDKNLGDLKEKLRRADLYDEGEFNDTFQETFIRHCAGSSSLDDLLPNIDGKIEDILKVNDAIWDQYLRNSLAKKPVVLNDGSMVLGINALGRDHNVQIELDALGNIKNLKFLNEDSATSGGVEIVKVIENGKALFKIISSETNEDLFFFDMENKSVITKPNTANLAVYVKGKKGMSKVSRNMFDKNVFQLEFSGEKFNSVGSRIQLSSERESPYVSDIKKGDSSGFTSFVFSNFFSLSSKRNKISKEIKAAIKQQKSTINKDGKILLKDNEIHSTVLQIVSDVEAEYPKLDANVSKLTAKTYEHSYKRFISIIVPRMINDLMPGEADQFYKDIAKKSMNGLNDCLLRASKKSNTEASTKCVDTYMVEAPVLIGEELLKFQLESNNQSILTGNAVLEYNKCIKEFYDKSKELDFVKGCLYRATLQSIDNKLEDVVGLTLKAMEKEYETQGKDVSFKLSTASIDLARKSLRGCYKKKGFIKPTVFSDKYQLEKLNPLETEKFKQEIFSCVSEIEAVVGRDVSATLVSNELKEMAIDTDVKKQIKQSVLVSGYDKCVNAQKKKIAILEKSGIWQKIDVQKCANFVTVVATSKVIDEMLKDKLGSEQWDKLLVSDKSPHHGCFKELENLSLKNSLKEKPSKLDLEGESTKCLKQGIVWASYYLGVQELEKTFQSDKLYRKINLSKEKKDLFAKKLQSCFKEEMKDFKSVAQVTDSLAKVQDKCTVALIMGKEAQVDILGPVVEGMLEDQNVSEEIIAKTKGGIISAMKARVTDRLKSESLSLDQVVDEFKKVQGTASYFVADATVDKYVRDMVKDEAKSKVLSLSLRKKLFDGDRGYRNQLLKAKGPAELKVVINNLTKDAAVDLTEAVTREEITKLKEEGIVKSQERVDEIAKDARNFMKNCLDAFSDIGTFTDHVQKCVLTTKTEVTYDVFDNQLHTILFESEYAHLISEEEKKSLLKKFLNKDFKDNIAKAYEIGSLANLKDNFVLDATSAIASKVIGGSISDIVLKGKGADHPKYQEKLQLVKDISTAAISSLDECLVIQKIALKDSKKAIDTNTCINKSRLKATELVFEDILGNFTGYFEFSNKKKALLVKEQSNALKKCAQVNGLNIKGAKFADDLNSCLIESIFDYVRNSVEHVTANSSNIDDIKNIDLVAYDRCIEDSKRELVKDLKNQGVASIQRTALYSKIDKGVEFWNQLFSGKHASSSSVHVQKAIKVVEICALTKVVPLAIDSLLTQNTLSTKMSLNRSEINFANDLIGKLKSFSSESFKTGLWIDLTAKASATSASAKPSEKVSSGSTAVKEVEEESIDSYLNKFLPMVGDYLKKIHAYDPTGAKIAMNSLIADIQKALKKKEKLTLDDLKDILMQSDLIDVVIMSEIASFIKKEAKAPLTKEGVPLSVINILSSKKILGPIFSTSNPRGKKALEDIKKGFVRPLLDGKKLKGIPKNLIKEVKIVLSNDTKVGGFVETIAGSIVQNKLDDKRPGNIASKGVAGLMGYNHRDFDWKNLRRRTQSGVSKKNQPVQKAIDYFGSSVLRPILLNQKLGTYTKYGFFSNKKIDIMEERKEKFAEKVEELMELDRK</sequence>
<name>A0A1Y5FDN9_9BACT</name>
<proteinExistence type="predicted"/>
<evidence type="ECO:0000313" key="2">
    <source>
        <dbReference type="Proteomes" id="UP000196531"/>
    </source>
</evidence>
<comment type="caution">
    <text evidence="1">The sequence shown here is derived from an EMBL/GenBank/DDBJ whole genome shotgun (WGS) entry which is preliminary data.</text>
</comment>
<reference evidence="2" key="1">
    <citation type="journal article" date="2017" name="Proc. Natl. Acad. Sci. U.S.A.">
        <title>Simulation of Deepwater Horizon oil plume reveals substrate specialization within a complex community of hydrocarbon-degraders.</title>
        <authorList>
            <person name="Hu P."/>
            <person name="Dubinsky E.A."/>
            <person name="Probst A.J."/>
            <person name="Wang J."/>
            <person name="Sieber C.M.K."/>
            <person name="Tom L.M."/>
            <person name="Gardinali P."/>
            <person name="Banfield J.F."/>
            <person name="Atlas R.M."/>
            <person name="Andersen G.L."/>
        </authorList>
    </citation>
    <scope>NUCLEOTIDE SEQUENCE [LARGE SCALE GENOMIC DNA]</scope>
</reference>
<accession>A0A1Y5FDN9</accession>
<dbReference type="Proteomes" id="UP000196531">
    <property type="component" value="Unassembled WGS sequence"/>
</dbReference>
<gene>
    <name evidence="1" type="ORF">A9Q84_11685</name>
</gene>
<protein>
    <submittedName>
        <fullName evidence="1">Uncharacterized protein</fullName>
    </submittedName>
</protein>